<keyword evidence="4 6" id="KW-0112">Calmodulin-binding</keyword>
<organism evidence="10">
    <name type="scientific">Rhipicephalus appendiculatus</name>
    <name type="common">Brown ear tick</name>
    <dbReference type="NCBI Taxonomy" id="34631"/>
    <lineage>
        <taxon>Eukaryota</taxon>
        <taxon>Metazoa</taxon>
        <taxon>Ecdysozoa</taxon>
        <taxon>Arthropoda</taxon>
        <taxon>Chelicerata</taxon>
        <taxon>Arachnida</taxon>
        <taxon>Acari</taxon>
        <taxon>Parasitiformes</taxon>
        <taxon>Ixodida</taxon>
        <taxon>Ixodoidea</taxon>
        <taxon>Ixodidae</taxon>
        <taxon>Rhipicephalinae</taxon>
        <taxon>Rhipicephalus</taxon>
        <taxon>Rhipicephalus</taxon>
    </lineage>
</organism>
<dbReference type="Pfam" id="PF00723">
    <property type="entry name" value="Glyco_hydro_15"/>
    <property type="match status" value="1"/>
</dbReference>
<dbReference type="GO" id="GO:0005516">
    <property type="term" value="F:calmodulin binding"/>
    <property type="evidence" value="ECO:0007669"/>
    <property type="project" value="UniProtKB-KW"/>
</dbReference>
<dbReference type="GO" id="GO:0005977">
    <property type="term" value="P:glycogen metabolic process"/>
    <property type="evidence" value="ECO:0007669"/>
    <property type="project" value="UniProtKB-UniPathway"/>
</dbReference>
<dbReference type="UniPathway" id="UPA00163"/>
<dbReference type="InterPro" id="IPR012341">
    <property type="entry name" value="6hp_glycosidase-like_sf"/>
</dbReference>
<comment type="function">
    <text evidence="6">Phosphorylase b kinase catalyzes the phosphorylation of serine in certain substrates, including troponin I.</text>
</comment>
<dbReference type="AlphaFoldDB" id="A0A131YHW4"/>
<dbReference type="GO" id="GO:0005886">
    <property type="term" value="C:plasma membrane"/>
    <property type="evidence" value="ECO:0007669"/>
    <property type="project" value="UniProtKB-SubCell"/>
</dbReference>
<accession>A0A131YHW4</accession>
<feature type="domain" description="Phosphorylase b kinase regulatory subunit alpha/beta C-terminal" evidence="9">
    <location>
        <begin position="932"/>
        <end position="1074"/>
    </location>
</feature>
<keyword evidence="6" id="KW-0472">Membrane</keyword>
<evidence type="ECO:0000256" key="5">
    <source>
        <dbReference type="ARBA" id="ARBA00023277"/>
    </source>
</evidence>
<comment type="pathway">
    <text evidence="1 6">Glycan biosynthesis; glycogen metabolism.</text>
</comment>
<dbReference type="PANTHER" id="PTHR10749">
    <property type="entry name" value="PHOSPHORYLASE B KINASE REGULATORY SUBUNIT"/>
    <property type="match status" value="1"/>
</dbReference>
<evidence type="ECO:0000256" key="1">
    <source>
        <dbReference type="ARBA" id="ARBA00005131"/>
    </source>
</evidence>
<keyword evidence="5 6" id="KW-0119">Carbohydrate metabolism</keyword>
<keyword evidence="10" id="KW-0418">Kinase</keyword>
<evidence type="ECO:0000256" key="7">
    <source>
        <dbReference type="SAM" id="MobiDB-lite"/>
    </source>
</evidence>
<dbReference type="Pfam" id="PF19292">
    <property type="entry name" value="KPBB_C"/>
    <property type="match status" value="1"/>
</dbReference>
<evidence type="ECO:0000259" key="8">
    <source>
        <dbReference type="Pfam" id="PF00723"/>
    </source>
</evidence>
<keyword evidence="3 6" id="KW-0321">Glycogen metabolism</keyword>
<dbReference type="InterPro" id="IPR008734">
    <property type="entry name" value="PHK_A/B_su"/>
</dbReference>
<evidence type="ECO:0000256" key="6">
    <source>
        <dbReference type="RuleBase" id="RU364123"/>
    </source>
</evidence>
<feature type="domain" description="GH15-like" evidence="8">
    <location>
        <begin position="34"/>
        <end position="887"/>
    </location>
</feature>
<evidence type="ECO:0000313" key="10">
    <source>
        <dbReference type="EMBL" id="JAP78839.1"/>
    </source>
</evidence>
<keyword evidence="6" id="KW-1003">Cell membrane</keyword>
<keyword evidence="10" id="KW-0808">Transferase</keyword>
<evidence type="ECO:0000256" key="3">
    <source>
        <dbReference type="ARBA" id="ARBA00022600"/>
    </source>
</evidence>
<dbReference type="EMBL" id="GEDV01009718">
    <property type="protein sequence ID" value="JAP78839.1"/>
    <property type="molecule type" value="Transcribed_RNA"/>
</dbReference>
<proteinExistence type="inferred from homology"/>
<reference evidence="10" key="1">
    <citation type="journal article" date="2016" name="Ticks Tick Borne Dis.">
        <title>De novo assembly and annotation of the salivary gland transcriptome of Rhipicephalus appendiculatus male and female ticks during blood feeding.</title>
        <authorList>
            <person name="de Castro M.H."/>
            <person name="de Klerk D."/>
            <person name="Pienaar R."/>
            <person name="Latif A.A."/>
            <person name="Rees D.J."/>
            <person name="Mans B.J."/>
        </authorList>
    </citation>
    <scope>NUCLEOTIDE SEQUENCE</scope>
    <source>
        <tissue evidence="10">Salivary glands</tissue>
    </source>
</reference>
<dbReference type="Gene3D" id="1.50.10.10">
    <property type="match status" value="1"/>
</dbReference>
<dbReference type="InterPro" id="IPR008928">
    <property type="entry name" value="6-hairpin_glycosidase_sf"/>
</dbReference>
<comment type="subcellular location">
    <subcellularLocation>
        <location evidence="6">Cell membrane</location>
        <topology evidence="6">Lipid-anchor</topology>
        <orientation evidence="6">Cytoplasmic side</orientation>
    </subcellularLocation>
</comment>
<keyword evidence="6" id="KW-0449">Lipoprotein</keyword>
<evidence type="ECO:0000259" key="9">
    <source>
        <dbReference type="Pfam" id="PF19292"/>
    </source>
</evidence>
<dbReference type="SUPFAM" id="SSF48208">
    <property type="entry name" value="Six-hairpin glycosidases"/>
    <property type="match status" value="1"/>
</dbReference>
<feature type="region of interest" description="Disordered" evidence="7">
    <location>
        <begin position="389"/>
        <end position="410"/>
    </location>
</feature>
<dbReference type="InterPro" id="IPR045583">
    <property type="entry name" value="KPBA/B_C"/>
</dbReference>
<keyword evidence="6" id="KW-0636">Prenylation</keyword>
<name>A0A131YHW4_RHIAP</name>
<protein>
    <recommendedName>
        <fullName evidence="6">Phosphorylase b kinase regulatory subunit</fullName>
    </recommendedName>
</protein>
<sequence>MAVPLFGRSRVGSVADTVDVDSIKLTNYTDTVHHLDKFYGQVKRQLLNFQSPTTGLFPRLSRDREHGYVRDSIYCAVAIWSLYQSYKRIDDDRGKSYELGQSVVKCMRGILFCWMRQSKDKMEKFKVEQGPQHALHSIFHLKTGMTVIPESDYGHLQIDSVSLYLLYLVQMITSGLQIIYTMDEVNFVQNLVYYVERAYRTPDFGIWERGSKYNNGTPEIHSSSIGMAKSALEAINGCNLFGDKGASWSVIYVDVDAHNRNRSIFETLLPRESSSKNTDTGLLMAVSFPCFATHDDYLYKRTKDKIIRKLHRSNYGIKRFLRDGYGTVLEDKSRKYYTSGETKAFENIESEWPMFFILLILDGIFKGLDDQVQKYKQLLAPRLKRDKYGDGTVDETSGKPKGQRESAKDGTKEWEDYIVPMYFYVPKEFLDAERAEPGSQPRLPSAEGDVDNLFMMGQALYIISKLLLEGLLHISELDPVRRYLPSCNRPRRTDRYSAFQSAATDLVVQVVLIAESMRLQAMMATYGIQTQTPHEVEPVQIWSPKQLMKVYEFLGVNRKLGLKGRPQRPIGALGTSKLYRICGQTVLCYPLIFEVNDFYLSHDMALLIDDIKNELTFVGKYWRMSGRPTLAIVIREDNMRDAHFKELLDLLAMLKKGHCDGLKVRLGRLQNLISSSCIEHLDFLHLLPHDALPKFDAFQQLEHTNTGYQSLTDVSKVHKYSEPSYDYSSFYSKSNNEIIEALVSVDTLNGQSQLLGILWNRVSPSFTIDGVMLKDRLEKLTRQAGALKHWAVVRRCSSILGKVVDSLSPYITAILVNGKQITVGVFGRDEAVIDKPLTPKEIKSIIYAQCKDHVYHAVLLQEVIVYVGRLISTTPKLFEGILKIRTGSVLHAMNLYLKFTQASPPTLESLSPSELRKVVYNVFTLRDSTDVKLSQHCTRQIEGALCRVPKDFFDRVWDVMTRTPGGIVVAGHHLPQQPTLSELTIYDLNFALQVEMLLSHVSLPEYRHVMIELLMVIDVILKRNPEFSFSEKVDLDVLIEDAFKIFKSEQHPQESDAKNMTSFYDSPSSVTSCYLSRGIMTRLLTSGIENPSTEECCIS</sequence>
<evidence type="ECO:0000256" key="2">
    <source>
        <dbReference type="ARBA" id="ARBA00007128"/>
    </source>
</evidence>
<dbReference type="GO" id="GO:0016301">
    <property type="term" value="F:kinase activity"/>
    <property type="evidence" value="ECO:0007669"/>
    <property type="project" value="UniProtKB-KW"/>
</dbReference>
<dbReference type="PANTHER" id="PTHR10749:SF8">
    <property type="entry name" value="PHOSPHORYLASE B KINASE REGULATORY SUBUNIT BETA"/>
    <property type="match status" value="1"/>
</dbReference>
<evidence type="ECO:0000256" key="4">
    <source>
        <dbReference type="ARBA" id="ARBA00022860"/>
    </source>
</evidence>
<dbReference type="InterPro" id="IPR011613">
    <property type="entry name" value="GH15-like"/>
</dbReference>
<feature type="compositionally biased region" description="Basic and acidic residues" evidence="7">
    <location>
        <begin position="396"/>
        <end position="410"/>
    </location>
</feature>
<dbReference type="GO" id="GO:0005964">
    <property type="term" value="C:phosphorylase kinase complex"/>
    <property type="evidence" value="ECO:0007669"/>
    <property type="project" value="TreeGrafter"/>
</dbReference>
<comment type="similarity">
    <text evidence="2 6">Belongs to the phosphorylase b kinase regulatory chain family.</text>
</comment>